<dbReference type="PROSITE" id="PS50977">
    <property type="entry name" value="HTH_TETR_2"/>
    <property type="match status" value="1"/>
</dbReference>
<keyword evidence="1" id="KW-0805">Transcription regulation</keyword>
<organism evidence="7 8">
    <name type="scientific">Dermabacter vaginalis</name>
    <dbReference type="NCBI Taxonomy" id="1630135"/>
    <lineage>
        <taxon>Bacteria</taxon>
        <taxon>Bacillati</taxon>
        <taxon>Actinomycetota</taxon>
        <taxon>Actinomycetes</taxon>
        <taxon>Micrococcales</taxon>
        <taxon>Dermabacteraceae</taxon>
        <taxon>Dermabacter</taxon>
    </lineage>
</organism>
<evidence type="ECO:0000256" key="1">
    <source>
        <dbReference type="ARBA" id="ARBA00023015"/>
    </source>
</evidence>
<dbReference type="PANTHER" id="PTHR30055:SF238">
    <property type="entry name" value="MYCOFACTOCIN BIOSYNTHESIS TRANSCRIPTIONAL REGULATOR MFTR-RELATED"/>
    <property type="match status" value="1"/>
</dbReference>
<feature type="compositionally biased region" description="Basic and acidic residues" evidence="5">
    <location>
        <begin position="23"/>
        <end position="32"/>
    </location>
</feature>
<sequence length="218" mass="24186">MIDVSDTAATDNGKPLDAPACHEGLRERKKRESREAMHLAALELVAEHGFAQVTVDQIAERAGVSPRTLFNYWGTKEAVVLGVDTENVRTFVGMLEERPAEEAARDSMRVLIEAHVKDASMRSESRNLKKHVMMREPQLIQIVANRNKEVSMQLRDVLAQRLSPTLGAERARDAAAIHVSRAVATLRSVYAIAVNRNVDLAEALPIFYDLDESGCLDL</sequence>
<evidence type="ECO:0000256" key="2">
    <source>
        <dbReference type="ARBA" id="ARBA00023125"/>
    </source>
</evidence>
<feature type="region of interest" description="Disordered" evidence="5">
    <location>
        <begin position="1"/>
        <end position="32"/>
    </location>
</feature>
<evidence type="ECO:0000259" key="6">
    <source>
        <dbReference type="PROSITE" id="PS50977"/>
    </source>
</evidence>
<keyword evidence="3" id="KW-0804">Transcription</keyword>
<keyword evidence="2 4" id="KW-0238">DNA-binding</keyword>
<evidence type="ECO:0000313" key="7">
    <source>
        <dbReference type="EMBL" id="ANP26952.1"/>
    </source>
</evidence>
<dbReference type="InterPro" id="IPR023772">
    <property type="entry name" value="DNA-bd_HTH_TetR-type_CS"/>
</dbReference>
<dbReference type="InterPro" id="IPR009057">
    <property type="entry name" value="Homeodomain-like_sf"/>
</dbReference>
<dbReference type="PRINTS" id="PR00455">
    <property type="entry name" value="HTHTETR"/>
</dbReference>
<dbReference type="PROSITE" id="PS01081">
    <property type="entry name" value="HTH_TETR_1"/>
    <property type="match status" value="1"/>
</dbReference>
<dbReference type="GO" id="GO:0000976">
    <property type="term" value="F:transcription cis-regulatory region binding"/>
    <property type="evidence" value="ECO:0007669"/>
    <property type="project" value="TreeGrafter"/>
</dbReference>
<name>A0A1B0ZGA1_9MICO</name>
<dbReference type="STRING" id="1630135.DAD186_03950"/>
<dbReference type="Proteomes" id="UP000092596">
    <property type="component" value="Chromosome"/>
</dbReference>
<evidence type="ECO:0000256" key="3">
    <source>
        <dbReference type="ARBA" id="ARBA00023163"/>
    </source>
</evidence>
<dbReference type="GO" id="GO:0003700">
    <property type="term" value="F:DNA-binding transcription factor activity"/>
    <property type="evidence" value="ECO:0007669"/>
    <property type="project" value="TreeGrafter"/>
</dbReference>
<dbReference type="SUPFAM" id="SSF46689">
    <property type="entry name" value="Homeodomain-like"/>
    <property type="match status" value="1"/>
</dbReference>
<reference evidence="7 8" key="1">
    <citation type="submission" date="2015-06" db="EMBL/GenBank/DDBJ databases">
        <title>Investigation of pathophysiology for high-risk pregnancy and development of treatment modality based on it.</title>
        <authorList>
            <person name="Kim B.-C."/>
            <person name="Lim S."/>
        </authorList>
    </citation>
    <scope>NUCLEOTIDE SEQUENCE [LARGE SCALE GENOMIC DNA]</scope>
    <source>
        <strain evidence="7 8">AD1-86</strain>
    </source>
</reference>
<dbReference type="InterPro" id="IPR050109">
    <property type="entry name" value="HTH-type_TetR-like_transc_reg"/>
</dbReference>
<dbReference type="PANTHER" id="PTHR30055">
    <property type="entry name" value="HTH-TYPE TRANSCRIPTIONAL REGULATOR RUTR"/>
    <property type="match status" value="1"/>
</dbReference>
<feature type="domain" description="HTH tetR-type" evidence="6">
    <location>
        <begin position="31"/>
        <end position="91"/>
    </location>
</feature>
<dbReference type="EMBL" id="CP012117">
    <property type="protein sequence ID" value="ANP26952.1"/>
    <property type="molecule type" value="Genomic_DNA"/>
</dbReference>
<dbReference type="AlphaFoldDB" id="A0A1B0ZGA1"/>
<accession>A0A1B0ZGA1</accession>
<dbReference type="Pfam" id="PF00440">
    <property type="entry name" value="TetR_N"/>
    <property type="match status" value="1"/>
</dbReference>
<dbReference type="KEGG" id="dva:DAD186_03950"/>
<evidence type="ECO:0000256" key="5">
    <source>
        <dbReference type="SAM" id="MobiDB-lite"/>
    </source>
</evidence>
<gene>
    <name evidence="7" type="ORF">DAD186_03950</name>
</gene>
<dbReference type="InterPro" id="IPR001647">
    <property type="entry name" value="HTH_TetR"/>
</dbReference>
<dbReference type="Gene3D" id="1.10.357.10">
    <property type="entry name" value="Tetracycline Repressor, domain 2"/>
    <property type="match status" value="1"/>
</dbReference>
<evidence type="ECO:0000256" key="4">
    <source>
        <dbReference type="PROSITE-ProRule" id="PRU00335"/>
    </source>
</evidence>
<proteinExistence type="predicted"/>
<evidence type="ECO:0000313" key="8">
    <source>
        <dbReference type="Proteomes" id="UP000092596"/>
    </source>
</evidence>
<protein>
    <recommendedName>
        <fullName evidence="6">HTH tetR-type domain-containing protein</fullName>
    </recommendedName>
</protein>
<feature type="DNA-binding region" description="H-T-H motif" evidence="4">
    <location>
        <begin position="54"/>
        <end position="73"/>
    </location>
</feature>